<name>A0A1H0PHX0_9MICO</name>
<evidence type="ECO:0000313" key="4">
    <source>
        <dbReference type="Proteomes" id="UP000199077"/>
    </source>
</evidence>
<evidence type="ECO:0000313" key="3">
    <source>
        <dbReference type="EMBL" id="SDP04269.1"/>
    </source>
</evidence>
<feature type="transmembrane region" description="Helical" evidence="1">
    <location>
        <begin position="67"/>
        <end position="84"/>
    </location>
</feature>
<sequence>MTVAPSDRTPASADRPDEQSAFAVFRPRRGRQVAYGFAALTLVLFAVIAVLLPGPAEGGTWRPGDKVFFAGVGVAIALLLWRFASIRAVPSRDGLTVRNLFTTRTLDWAEVLEVRFSGGDPWVSLGLADTDTLAVMAIQKADADFGRAEAGRLAALVQALGEAPGGPDDPEVTLD</sequence>
<protein>
    <submittedName>
        <fullName evidence="3">PH domain-containing protein</fullName>
    </submittedName>
</protein>
<dbReference type="STRING" id="443156.SAMN04489867_1259"/>
<evidence type="ECO:0000259" key="2">
    <source>
        <dbReference type="Pfam" id="PF10756"/>
    </source>
</evidence>
<evidence type="ECO:0000256" key="1">
    <source>
        <dbReference type="SAM" id="Phobius"/>
    </source>
</evidence>
<keyword evidence="4" id="KW-1185">Reference proteome</keyword>
<accession>A0A1H0PHX0</accession>
<proteinExistence type="predicted"/>
<feature type="transmembrane region" description="Helical" evidence="1">
    <location>
        <begin position="33"/>
        <end position="55"/>
    </location>
</feature>
<organism evidence="3 4">
    <name type="scientific">Pedococcus dokdonensis</name>
    <dbReference type="NCBI Taxonomy" id="443156"/>
    <lineage>
        <taxon>Bacteria</taxon>
        <taxon>Bacillati</taxon>
        <taxon>Actinomycetota</taxon>
        <taxon>Actinomycetes</taxon>
        <taxon>Micrococcales</taxon>
        <taxon>Intrasporangiaceae</taxon>
        <taxon>Pedococcus</taxon>
    </lineage>
</organism>
<feature type="domain" description="Low molecular weight protein antigen 6 PH" evidence="2">
    <location>
        <begin position="92"/>
        <end position="152"/>
    </location>
</feature>
<keyword evidence="1" id="KW-1133">Transmembrane helix</keyword>
<dbReference type="Proteomes" id="UP000199077">
    <property type="component" value="Chromosome I"/>
</dbReference>
<dbReference type="InterPro" id="IPR019692">
    <property type="entry name" value="CFP-6_PH"/>
</dbReference>
<gene>
    <name evidence="3" type="ORF">SAMN04489867_1259</name>
</gene>
<dbReference type="Pfam" id="PF10756">
    <property type="entry name" value="bPH_6"/>
    <property type="match status" value="1"/>
</dbReference>
<reference evidence="4" key="1">
    <citation type="submission" date="2016-10" db="EMBL/GenBank/DDBJ databases">
        <authorList>
            <person name="Varghese N."/>
            <person name="Submissions S."/>
        </authorList>
    </citation>
    <scope>NUCLEOTIDE SEQUENCE [LARGE SCALE GENOMIC DNA]</scope>
    <source>
        <strain evidence="4">DSM 22329</strain>
    </source>
</reference>
<keyword evidence="1" id="KW-0472">Membrane</keyword>
<dbReference type="AlphaFoldDB" id="A0A1H0PHX0"/>
<keyword evidence="1" id="KW-0812">Transmembrane</keyword>
<dbReference type="EMBL" id="LT629711">
    <property type="protein sequence ID" value="SDP04269.1"/>
    <property type="molecule type" value="Genomic_DNA"/>
</dbReference>